<name>A0AAJ0CM34_9HYPO</name>
<proteinExistence type="predicted"/>
<dbReference type="AlphaFoldDB" id="A0AAJ0CM34"/>
<accession>A0AAJ0CM34</accession>
<gene>
    <name evidence="1" type="ORF">QQS21_006742</name>
</gene>
<sequence>MPWQTERFFGGKGHKDAWASLGRRGLAMLENPDRHVRINTVDGAPLDFTSVSTVLGSIMADFFGAGVNPLQVLSITRALRSSSIAVAGLESAAKEVAPKTMYANPTPGKLAHYLFHAFLKNDGTCEIEHKREQEGVDKSTSLLQSLVFTYATDLPTRPREQKPLPSSDGQTVMLTGSTGAPGTYPLDRLCKSPHTQCIWALNREKDGGKSRQPGLSNSRSLGTDFGKVKFISAQMSRPDLGL</sequence>
<reference evidence="1" key="1">
    <citation type="submission" date="2023-06" db="EMBL/GenBank/DDBJ databases">
        <title>Conoideocrella luteorostrata (Hypocreales: Clavicipitaceae), a potential biocontrol fungus for elongate hemlock scale in United States Christmas tree production areas.</title>
        <authorList>
            <person name="Barrett H."/>
            <person name="Lovett B."/>
            <person name="Macias A.M."/>
            <person name="Stajich J.E."/>
            <person name="Kasson M.T."/>
        </authorList>
    </citation>
    <scope>NUCLEOTIDE SEQUENCE</scope>
    <source>
        <strain evidence="1">ARSEF 14590</strain>
    </source>
</reference>
<dbReference type="Gene3D" id="3.40.50.720">
    <property type="entry name" value="NAD(P)-binding Rossmann-like Domain"/>
    <property type="match status" value="1"/>
</dbReference>
<keyword evidence="2" id="KW-1185">Reference proteome</keyword>
<evidence type="ECO:0008006" key="3">
    <source>
        <dbReference type="Google" id="ProtNLM"/>
    </source>
</evidence>
<protein>
    <recommendedName>
        <fullName evidence="3">Polyketide synthase</fullName>
    </recommendedName>
</protein>
<dbReference type="EMBL" id="JASWJB010000128">
    <property type="protein sequence ID" value="KAK2595568.1"/>
    <property type="molecule type" value="Genomic_DNA"/>
</dbReference>
<organism evidence="1 2">
    <name type="scientific">Conoideocrella luteorostrata</name>
    <dbReference type="NCBI Taxonomy" id="1105319"/>
    <lineage>
        <taxon>Eukaryota</taxon>
        <taxon>Fungi</taxon>
        <taxon>Dikarya</taxon>
        <taxon>Ascomycota</taxon>
        <taxon>Pezizomycotina</taxon>
        <taxon>Sordariomycetes</taxon>
        <taxon>Hypocreomycetidae</taxon>
        <taxon>Hypocreales</taxon>
        <taxon>Clavicipitaceae</taxon>
        <taxon>Conoideocrella</taxon>
    </lineage>
</organism>
<dbReference type="Proteomes" id="UP001251528">
    <property type="component" value="Unassembled WGS sequence"/>
</dbReference>
<evidence type="ECO:0000313" key="1">
    <source>
        <dbReference type="EMBL" id="KAK2595568.1"/>
    </source>
</evidence>
<comment type="caution">
    <text evidence="1">The sequence shown here is derived from an EMBL/GenBank/DDBJ whole genome shotgun (WGS) entry which is preliminary data.</text>
</comment>
<evidence type="ECO:0000313" key="2">
    <source>
        <dbReference type="Proteomes" id="UP001251528"/>
    </source>
</evidence>